<reference evidence="1 2" key="1">
    <citation type="submission" date="2022-06" db="EMBL/GenBank/DDBJ databases">
        <title>Isolation of gut microbiota from human fecal samples.</title>
        <authorList>
            <person name="Pamer E.G."/>
            <person name="Barat B."/>
            <person name="Waligurski E."/>
            <person name="Medina S."/>
            <person name="Paddock L."/>
            <person name="Mostad J."/>
        </authorList>
    </citation>
    <scope>NUCLEOTIDE SEQUENCE [LARGE SCALE GENOMIC DNA]</scope>
    <source>
        <strain evidence="1 2">DFI.7.95</strain>
    </source>
</reference>
<accession>A0ABT1SEL1</accession>
<protein>
    <submittedName>
        <fullName evidence="1">Uncharacterized protein</fullName>
    </submittedName>
</protein>
<gene>
    <name evidence="1" type="ORF">NE686_17615</name>
</gene>
<proteinExistence type="predicted"/>
<evidence type="ECO:0000313" key="1">
    <source>
        <dbReference type="EMBL" id="MCQ4924924.1"/>
    </source>
</evidence>
<dbReference type="RefSeq" id="WP_256312515.1">
    <property type="nucleotide sequence ID" value="NZ_JANGAC010000016.1"/>
</dbReference>
<keyword evidence="2" id="KW-1185">Reference proteome</keyword>
<evidence type="ECO:0000313" key="2">
    <source>
        <dbReference type="Proteomes" id="UP001524478"/>
    </source>
</evidence>
<sequence length="100" mass="11641">MISEILDVIIEELEELKGEEFTLSDMDNTIKEIIDAVGDHKNSIFDGETKEYIEKGEYSYSVWADEEEIETKDICVYFEVLEENEDNLEVIIKVTDIELL</sequence>
<organism evidence="1 2">
    <name type="scientific">Tissierella carlieri</name>
    <dbReference type="NCBI Taxonomy" id="689904"/>
    <lineage>
        <taxon>Bacteria</taxon>
        <taxon>Bacillati</taxon>
        <taxon>Bacillota</taxon>
        <taxon>Tissierellia</taxon>
        <taxon>Tissierellales</taxon>
        <taxon>Tissierellaceae</taxon>
        <taxon>Tissierella</taxon>
    </lineage>
</organism>
<dbReference type="EMBL" id="JANGAC010000016">
    <property type="protein sequence ID" value="MCQ4924924.1"/>
    <property type="molecule type" value="Genomic_DNA"/>
</dbReference>
<comment type="caution">
    <text evidence="1">The sequence shown here is derived from an EMBL/GenBank/DDBJ whole genome shotgun (WGS) entry which is preliminary data.</text>
</comment>
<dbReference type="Proteomes" id="UP001524478">
    <property type="component" value="Unassembled WGS sequence"/>
</dbReference>
<name>A0ABT1SEL1_9FIRM</name>